<dbReference type="EMBL" id="CM003613">
    <property type="protein sequence ID" value="KYP54902.1"/>
    <property type="molecule type" value="Genomic_DNA"/>
</dbReference>
<evidence type="ECO:0000313" key="3">
    <source>
        <dbReference type="Proteomes" id="UP000075243"/>
    </source>
</evidence>
<dbReference type="InterPro" id="IPR000477">
    <property type="entry name" value="RT_dom"/>
</dbReference>
<keyword evidence="3" id="KW-1185">Reference proteome</keyword>
<dbReference type="AlphaFoldDB" id="A0A151SJC5"/>
<dbReference type="PANTHER" id="PTHR31635">
    <property type="entry name" value="REVERSE TRANSCRIPTASE DOMAIN-CONTAINING PROTEIN-RELATED"/>
    <property type="match status" value="1"/>
</dbReference>
<reference evidence="2 3" key="1">
    <citation type="journal article" date="2012" name="Nat. Biotechnol.">
        <title>Draft genome sequence of pigeonpea (Cajanus cajan), an orphan legume crop of resource-poor farmers.</title>
        <authorList>
            <person name="Varshney R.K."/>
            <person name="Chen W."/>
            <person name="Li Y."/>
            <person name="Bharti A.K."/>
            <person name="Saxena R.K."/>
            <person name="Schlueter J.A."/>
            <person name="Donoghue M.T."/>
            <person name="Azam S."/>
            <person name="Fan G."/>
            <person name="Whaley A.M."/>
            <person name="Farmer A.D."/>
            <person name="Sheridan J."/>
            <person name="Iwata A."/>
            <person name="Tuteja R."/>
            <person name="Penmetsa R.V."/>
            <person name="Wu W."/>
            <person name="Upadhyaya H.D."/>
            <person name="Yang S.P."/>
            <person name="Shah T."/>
            <person name="Saxena K.B."/>
            <person name="Michael T."/>
            <person name="McCombie W.R."/>
            <person name="Yang B."/>
            <person name="Zhang G."/>
            <person name="Yang H."/>
            <person name="Wang J."/>
            <person name="Spillane C."/>
            <person name="Cook D.R."/>
            <person name="May G.D."/>
            <person name="Xu X."/>
            <person name="Jackson S.A."/>
        </authorList>
    </citation>
    <scope>NUCLEOTIDE SEQUENCE [LARGE SCALE GENOMIC DNA]</scope>
    <source>
        <strain evidence="3">cv. Asha</strain>
    </source>
</reference>
<evidence type="ECO:0000313" key="2">
    <source>
        <dbReference type="EMBL" id="KYP54902.1"/>
    </source>
</evidence>
<gene>
    <name evidence="2" type="ORF">KK1_001102</name>
</gene>
<dbReference type="Gramene" id="C.cajan_01074.t">
    <property type="protein sequence ID" value="C.cajan_01074.t"/>
    <property type="gene ID" value="C.cajan_01074"/>
</dbReference>
<dbReference type="Pfam" id="PF00078">
    <property type="entry name" value="RVT_1"/>
    <property type="match status" value="1"/>
</dbReference>
<dbReference type="STRING" id="3821.A0A151SJC5"/>
<accession>A0A151SJC5</accession>
<feature type="domain" description="Reverse transcriptase" evidence="1">
    <location>
        <begin position="9"/>
        <end position="97"/>
    </location>
</feature>
<proteinExistence type="predicted"/>
<evidence type="ECO:0000259" key="1">
    <source>
        <dbReference type="Pfam" id="PF00078"/>
    </source>
</evidence>
<protein>
    <recommendedName>
        <fullName evidence="1">Reverse transcriptase domain-containing protein</fullName>
    </recommendedName>
</protein>
<name>A0A151SJC5_CAJCA</name>
<dbReference type="Proteomes" id="UP000075243">
    <property type="component" value="Chromosome 11"/>
</dbReference>
<organism evidence="2 3">
    <name type="scientific">Cajanus cajan</name>
    <name type="common">Pigeon pea</name>
    <name type="synonym">Cajanus indicus</name>
    <dbReference type="NCBI Taxonomy" id="3821"/>
    <lineage>
        <taxon>Eukaryota</taxon>
        <taxon>Viridiplantae</taxon>
        <taxon>Streptophyta</taxon>
        <taxon>Embryophyta</taxon>
        <taxon>Tracheophyta</taxon>
        <taxon>Spermatophyta</taxon>
        <taxon>Magnoliopsida</taxon>
        <taxon>eudicotyledons</taxon>
        <taxon>Gunneridae</taxon>
        <taxon>Pentapetalae</taxon>
        <taxon>rosids</taxon>
        <taxon>fabids</taxon>
        <taxon>Fabales</taxon>
        <taxon>Fabaceae</taxon>
        <taxon>Papilionoideae</taxon>
        <taxon>50 kb inversion clade</taxon>
        <taxon>NPAAA clade</taxon>
        <taxon>indigoferoid/millettioid clade</taxon>
        <taxon>Phaseoleae</taxon>
        <taxon>Cajanus</taxon>
    </lineage>
</organism>
<dbReference type="PANTHER" id="PTHR31635:SF196">
    <property type="entry name" value="REVERSE TRANSCRIPTASE DOMAIN-CONTAINING PROTEIN-RELATED"/>
    <property type="match status" value="1"/>
</dbReference>
<sequence>MFLKEFISTSLCNVSYKVIVKVIRARIRPFLSNIIGPFQSSFIPSKGTTNIAILEQEEIHCIHQSRAEKGMFAIKVDLEKAYDRVSWRFLQETLVDFIGNPLSPYLFVLCIEHLASRINESVEDRV</sequence>